<keyword evidence="2" id="KW-1185">Reference proteome</keyword>
<accession>Q010H3</accession>
<reference evidence="1 2" key="2">
    <citation type="journal article" date="2014" name="BMC Genomics">
        <title>An improved genome of the model marine alga Ostreococcus tauri unfolds by assessing Illumina de novo assemblies.</title>
        <authorList>
            <person name="Blanc-Mathieu R."/>
            <person name="Verhelst B."/>
            <person name="Derelle E."/>
            <person name="Rombauts S."/>
            <person name="Bouget F.Y."/>
            <person name="Carre I."/>
            <person name="Chateau A."/>
            <person name="Eyre-Walker A."/>
            <person name="Grimsley N."/>
            <person name="Moreau H."/>
            <person name="Piegu B."/>
            <person name="Rivals E."/>
            <person name="Schackwitz W."/>
            <person name="Van de Peer Y."/>
            <person name="Piganeau G."/>
        </authorList>
    </citation>
    <scope>NUCLEOTIDE SEQUENCE [LARGE SCALE GENOMIC DNA]</scope>
    <source>
        <strain evidence="2">OTTH 0595 / CCAP 157/2 / RCC745</strain>
    </source>
</reference>
<dbReference type="InParanoid" id="Q010H3"/>
<dbReference type="PROSITE" id="PS51257">
    <property type="entry name" value="PROKAR_LIPOPROTEIN"/>
    <property type="match status" value="1"/>
</dbReference>
<evidence type="ECO:0000313" key="2">
    <source>
        <dbReference type="Proteomes" id="UP000009170"/>
    </source>
</evidence>
<proteinExistence type="predicted"/>
<reference evidence="2" key="1">
    <citation type="journal article" date="2006" name="Proc. Natl. Acad. Sci. U.S.A.">
        <title>Genome analysis of the smallest free-living eukaryote Ostreococcus tauri unveils many unique features.</title>
        <authorList>
            <person name="Derelle E."/>
            <person name="Ferraz C."/>
            <person name="Rombauts S."/>
            <person name="Rouze P."/>
            <person name="Worden A.Z."/>
            <person name="Robbens S."/>
            <person name="Partensky F."/>
            <person name="Degroeve S."/>
            <person name="Echeynie S."/>
            <person name="Cooke R."/>
            <person name="Saeys Y."/>
            <person name="Wuyts J."/>
            <person name="Jabbari K."/>
            <person name="Bowler C."/>
            <person name="Panaud O."/>
            <person name="Piegu B."/>
            <person name="Ball S.G."/>
            <person name="Ral J.-P."/>
            <person name="Bouget F.-Y."/>
            <person name="Piganeau G."/>
            <person name="De Baets B."/>
            <person name="Picard A."/>
            <person name="Delseny M."/>
            <person name="Demaille J."/>
            <person name="Van de Peer Y."/>
            <person name="Moreau H."/>
        </authorList>
    </citation>
    <scope>NUCLEOTIDE SEQUENCE [LARGE SCALE GENOMIC DNA]</scope>
    <source>
        <strain evidence="2">OTTH 0595 / CCAP 157/2 / RCC745</strain>
    </source>
</reference>
<sequence length="93" mass="9785">MHLARAARQHGGAVLAAVAAALFCACERVERRFGYDSQNVCLFATVLALVGLLLSETRPDRRAEKLTFDPSEASAARTRAAAAAAAAAGKKTR</sequence>
<dbReference type="GeneID" id="9832268"/>
<dbReference type="KEGG" id="ota:OT_ostta10g01010"/>
<dbReference type="RefSeq" id="XP_003081535.1">
    <property type="nucleotide sequence ID" value="XM_003081487.1"/>
</dbReference>
<evidence type="ECO:0000313" key="1">
    <source>
        <dbReference type="EMBL" id="CAL56059.1"/>
    </source>
</evidence>
<organism evidence="1 2">
    <name type="scientific">Ostreococcus tauri</name>
    <name type="common">Marine green alga</name>
    <dbReference type="NCBI Taxonomy" id="70448"/>
    <lineage>
        <taxon>Eukaryota</taxon>
        <taxon>Viridiplantae</taxon>
        <taxon>Chlorophyta</taxon>
        <taxon>Mamiellophyceae</taxon>
        <taxon>Mamiellales</taxon>
        <taxon>Bathycoccaceae</taxon>
        <taxon>Ostreococcus</taxon>
    </lineage>
</organism>
<dbReference type="Proteomes" id="UP000009170">
    <property type="component" value="Unassembled WGS sequence"/>
</dbReference>
<gene>
    <name evidence="1" type="ORF">OT_ostta10g01010</name>
</gene>
<protein>
    <submittedName>
        <fullName evidence="1">Unnamed product</fullName>
    </submittedName>
</protein>
<dbReference type="EMBL" id="CAID01000010">
    <property type="protein sequence ID" value="CAL56059.1"/>
    <property type="molecule type" value="Genomic_DNA"/>
</dbReference>
<dbReference type="AlphaFoldDB" id="Q010H3"/>
<name>Q010H3_OSTTA</name>
<comment type="caution">
    <text evidence="1">The sequence shown here is derived from an EMBL/GenBank/DDBJ whole genome shotgun (WGS) entry which is preliminary data.</text>
</comment>